<evidence type="ECO:0000259" key="13">
    <source>
        <dbReference type="PROSITE" id="PS50001"/>
    </source>
</evidence>
<dbReference type="GO" id="GO:0007165">
    <property type="term" value="P:signal transduction"/>
    <property type="evidence" value="ECO:0007669"/>
    <property type="project" value="InterPro"/>
</dbReference>
<dbReference type="InterPro" id="IPR013801">
    <property type="entry name" value="STAT_TF_DNA-bd"/>
</dbReference>
<dbReference type="InterPro" id="IPR048988">
    <property type="entry name" value="STAT_linker"/>
</dbReference>
<dbReference type="InterPro" id="IPR012345">
    <property type="entry name" value="STAT_TF_DNA-bd_N"/>
</dbReference>
<dbReference type="Gene3D" id="2.60.40.630">
    <property type="entry name" value="STAT transcription factor, DNA-binding domain"/>
    <property type="match status" value="1"/>
</dbReference>
<dbReference type="PROSITE" id="PS50001">
    <property type="entry name" value="SH2"/>
    <property type="match status" value="1"/>
</dbReference>
<dbReference type="InterPro" id="IPR008967">
    <property type="entry name" value="p53-like_TF_DNA-bd_sf"/>
</dbReference>
<dbReference type="Gene3D" id="3.30.505.10">
    <property type="entry name" value="SH2 domain"/>
    <property type="match status" value="1"/>
</dbReference>
<dbReference type="InterPro" id="IPR001217">
    <property type="entry name" value="STAT"/>
</dbReference>
<dbReference type="OrthoDB" id="19300at2759"/>
<comment type="subcellular location">
    <subcellularLocation>
        <location evidence="2">Cytoplasm</location>
    </subcellularLocation>
    <subcellularLocation>
        <location evidence="1">Nucleus</location>
    </subcellularLocation>
</comment>
<dbReference type="GO" id="GO:0003700">
    <property type="term" value="F:DNA-binding transcription factor activity"/>
    <property type="evidence" value="ECO:0007669"/>
    <property type="project" value="InterPro"/>
</dbReference>
<keyword evidence="4" id="KW-0963">Cytoplasm</keyword>
<dbReference type="Proteomes" id="UP000790347">
    <property type="component" value="Unassembled WGS sequence"/>
</dbReference>
<keyword evidence="11" id="KW-0539">Nucleus</keyword>
<evidence type="ECO:0000313" key="14">
    <source>
        <dbReference type="EMBL" id="KAH7642055.1"/>
    </source>
</evidence>
<dbReference type="Pfam" id="PF21354">
    <property type="entry name" value="STAT_linker"/>
    <property type="match status" value="1"/>
</dbReference>
<evidence type="ECO:0000313" key="16">
    <source>
        <dbReference type="Proteomes" id="UP000790347"/>
    </source>
</evidence>
<dbReference type="EMBL" id="ASGP02000001">
    <property type="protein sequence ID" value="KAH9529186.1"/>
    <property type="molecule type" value="Genomic_DNA"/>
</dbReference>
<gene>
    <name evidence="15" type="primary">STAT5B_2</name>
    <name evidence="15" type="ORF">DERF_003080</name>
    <name evidence="14" type="ORF">HUG17_5100</name>
</gene>
<dbReference type="Pfam" id="PF02864">
    <property type="entry name" value="STAT_bind"/>
    <property type="match status" value="1"/>
</dbReference>
<dbReference type="Proteomes" id="UP000828236">
    <property type="component" value="Unassembled WGS sequence"/>
</dbReference>
<dbReference type="EMBL" id="SDOV01000004">
    <property type="protein sequence ID" value="KAH7642055.1"/>
    <property type="molecule type" value="Genomic_DNA"/>
</dbReference>
<name>A0A922ICU9_DERFA</name>
<reference evidence="14" key="3">
    <citation type="journal article" date="2021" name="World Allergy Organ. J.">
        <title>Chromosome-level assembly of Dermatophagoides farinae genome and transcriptome reveals two novel allergens Der f 37 and Der f 39.</title>
        <authorList>
            <person name="Chen J."/>
            <person name="Cai Z."/>
            <person name="Fan D."/>
            <person name="Hu J."/>
            <person name="Hou Y."/>
            <person name="He Y."/>
            <person name="Zhang Z."/>
            <person name="Zhao Z."/>
            <person name="Gao P."/>
            <person name="Hu W."/>
            <person name="Sun J."/>
            <person name="Li J."/>
            <person name="Ji K."/>
        </authorList>
    </citation>
    <scope>NUCLEOTIDE SEQUENCE</scope>
    <source>
        <strain evidence="14">JKM2019</strain>
    </source>
</reference>
<evidence type="ECO:0000256" key="10">
    <source>
        <dbReference type="ARBA" id="ARBA00023163"/>
    </source>
</evidence>
<keyword evidence="9" id="KW-0010">Activator</keyword>
<dbReference type="PANTHER" id="PTHR11801">
    <property type="entry name" value="SIGNAL TRANSDUCER AND ACTIVATOR OF TRANSCRIPTION"/>
    <property type="match status" value="1"/>
</dbReference>
<evidence type="ECO:0000256" key="1">
    <source>
        <dbReference type="ARBA" id="ARBA00004123"/>
    </source>
</evidence>
<organism evidence="15 16">
    <name type="scientific">Dermatophagoides farinae</name>
    <name type="common">American house dust mite</name>
    <dbReference type="NCBI Taxonomy" id="6954"/>
    <lineage>
        <taxon>Eukaryota</taxon>
        <taxon>Metazoa</taxon>
        <taxon>Ecdysozoa</taxon>
        <taxon>Arthropoda</taxon>
        <taxon>Chelicerata</taxon>
        <taxon>Arachnida</taxon>
        <taxon>Acari</taxon>
        <taxon>Acariformes</taxon>
        <taxon>Sarcoptiformes</taxon>
        <taxon>Astigmata</taxon>
        <taxon>Psoroptidia</taxon>
        <taxon>Analgoidea</taxon>
        <taxon>Pyroglyphidae</taxon>
        <taxon>Dermatophagoidinae</taxon>
        <taxon>Dermatophagoides</taxon>
    </lineage>
</organism>
<dbReference type="GO" id="GO:0006357">
    <property type="term" value="P:regulation of transcription by RNA polymerase II"/>
    <property type="evidence" value="ECO:0007669"/>
    <property type="project" value="UniProtKB-ARBA"/>
</dbReference>
<evidence type="ECO:0000256" key="5">
    <source>
        <dbReference type="ARBA" id="ARBA00022553"/>
    </source>
</evidence>
<reference evidence="14" key="2">
    <citation type="submission" date="2020-06" db="EMBL/GenBank/DDBJ databases">
        <authorList>
            <person name="Ji K."/>
            <person name="Li J."/>
        </authorList>
    </citation>
    <scope>NUCLEOTIDE SEQUENCE</scope>
    <source>
        <strain evidence="14">JKM2019</strain>
        <tissue evidence="14">Whole body</tissue>
    </source>
</reference>
<keyword evidence="5" id="KW-0597">Phosphoprotein</keyword>
<dbReference type="GO" id="GO:0005737">
    <property type="term" value="C:cytoplasm"/>
    <property type="evidence" value="ECO:0007669"/>
    <property type="project" value="UniProtKB-SubCell"/>
</dbReference>
<comment type="similarity">
    <text evidence="3">Belongs to the transcription factor STAT family.</text>
</comment>
<keyword evidence="10" id="KW-0804">Transcription</keyword>
<keyword evidence="16" id="KW-1185">Reference proteome</keyword>
<protein>
    <submittedName>
        <fullName evidence="15">Signal transducer and activator of transcription 5B</fullName>
    </submittedName>
</protein>
<evidence type="ECO:0000256" key="8">
    <source>
        <dbReference type="ARBA" id="ARBA00023125"/>
    </source>
</evidence>
<evidence type="ECO:0000313" key="15">
    <source>
        <dbReference type="EMBL" id="KAH9529186.1"/>
    </source>
</evidence>
<dbReference type="GO" id="GO:0005634">
    <property type="term" value="C:nucleus"/>
    <property type="evidence" value="ECO:0007669"/>
    <property type="project" value="UniProtKB-SubCell"/>
</dbReference>
<dbReference type="InterPro" id="IPR036860">
    <property type="entry name" value="SH2_dom_sf"/>
</dbReference>
<dbReference type="SUPFAM" id="SSF55550">
    <property type="entry name" value="SH2 domain"/>
    <property type="match status" value="1"/>
</dbReference>
<keyword evidence="8" id="KW-0238">DNA-binding</keyword>
<evidence type="ECO:0000256" key="6">
    <source>
        <dbReference type="ARBA" id="ARBA00022999"/>
    </source>
</evidence>
<evidence type="ECO:0000256" key="2">
    <source>
        <dbReference type="ARBA" id="ARBA00004496"/>
    </source>
</evidence>
<reference evidence="15" key="1">
    <citation type="submission" date="2013-05" db="EMBL/GenBank/DDBJ databases">
        <authorList>
            <person name="Yim A.K.Y."/>
            <person name="Chan T.F."/>
            <person name="Ji K.M."/>
            <person name="Liu X.Y."/>
            <person name="Zhou J.W."/>
            <person name="Li R.Q."/>
            <person name="Yang K.Y."/>
            <person name="Li J."/>
            <person name="Li M."/>
            <person name="Law P.T.W."/>
            <person name="Wu Y.L."/>
            <person name="Cai Z.L."/>
            <person name="Qin H."/>
            <person name="Bao Y."/>
            <person name="Leung R.K.K."/>
            <person name="Ng P.K.S."/>
            <person name="Zou J."/>
            <person name="Zhong X.J."/>
            <person name="Ran P.X."/>
            <person name="Zhong N.S."/>
            <person name="Liu Z.G."/>
            <person name="Tsui S.K.W."/>
        </authorList>
    </citation>
    <scope>NUCLEOTIDE SEQUENCE</scope>
    <source>
        <strain evidence="15">Derf</strain>
        <tissue evidence="15">Whole organism</tissue>
    </source>
</reference>
<dbReference type="Gene3D" id="1.10.238.10">
    <property type="entry name" value="EF-hand"/>
    <property type="match status" value="1"/>
</dbReference>
<accession>A0A922ICU9</accession>
<evidence type="ECO:0000256" key="12">
    <source>
        <dbReference type="PROSITE-ProRule" id="PRU00191"/>
    </source>
</evidence>
<dbReference type="GO" id="GO:0003677">
    <property type="term" value="F:DNA binding"/>
    <property type="evidence" value="ECO:0007669"/>
    <property type="project" value="UniProtKB-KW"/>
</dbReference>
<evidence type="ECO:0000256" key="3">
    <source>
        <dbReference type="ARBA" id="ARBA00005586"/>
    </source>
</evidence>
<reference evidence="15" key="4">
    <citation type="journal article" date="2022" name="Res Sq">
        <title>Comparative Genomics Reveals Insights into the Divergent Evolution of Astigmatic Mites and Household Pest Adaptations.</title>
        <authorList>
            <person name="Xiong Q."/>
            <person name="Wan A.T.-Y."/>
            <person name="Liu X.-Y."/>
            <person name="Fung C.S.-H."/>
            <person name="Xiao X."/>
            <person name="Malainual N."/>
            <person name="Hou J."/>
            <person name="Wang L."/>
            <person name="Wang M."/>
            <person name="Yang K."/>
            <person name="Cui Y."/>
            <person name="Leung E."/>
            <person name="Nong W."/>
            <person name="Shin S.-K."/>
            <person name="Au S."/>
            <person name="Jeong K.Y."/>
            <person name="Chew F.T."/>
            <person name="Hui J."/>
            <person name="Leung T.F."/>
            <person name="Tungtrongchitr A."/>
            <person name="Zhong N."/>
            <person name="Liu Z."/>
            <person name="Tsui S."/>
        </authorList>
    </citation>
    <scope>NUCLEOTIDE SEQUENCE</scope>
    <source>
        <strain evidence="15">Derf</strain>
        <tissue evidence="15">Whole organism</tissue>
    </source>
</reference>
<dbReference type="CDD" id="cd09919">
    <property type="entry name" value="SH2_STAT_family"/>
    <property type="match status" value="1"/>
</dbReference>
<dbReference type="SUPFAM" id="SSF49417">
    <property type="entry name" value="p53-like transcription factors"/>
    <property type="match status" value="1"/>
</dbReference>
<feature type="domain" description="SH2" evidence="13">
    <location>
        <begin position="395"/>
        <end position="457"/>
    </location>
</feature>
<sequence length="519" mass="61092">MAYEPQKTDLIKYANGLNKLIRDFDEIYRQQHCHPYQQLYQYMEQIISEIIKIQWNIIHLLNEWKRSQQKSIIVGTIDMSIFDDIQRCNTFIIKFYLNFLTVNEMCNNEWFSNFSQEIGHQLQSLLQNAFVVIEQPCSNILKHDPLTIISNAKFEVKIGLLFSYQLLPNNCKKWLESLDMRLLAEDEIRLVMNEGLDAIRLRKSSFNIINKVEPILNIENEILTIMITCNLKVDINRRGHNPKAIPVTENKFKFIFWLGIDFPGLKFTLHTFSLPVNVLSRKDYRNSYATIIWDNAFAVDNRKMFETRTSVAWSELAIVLNEKFHKDVGVYLSQEHLNFIRTMIPNGNEYNKDLITWEQFAKTPLPMRQFTFFEWFYKILILVRDYLKKMYTDGLIHGFISSEMSEKLLQGCIDGTFLIRFSETFCGAITVAYVQNRKFDKLLPWDLDRLKKMSVSHTIKSADFLLYLYPNIPKNDVFCKYYVHNNGMIRSITGKDYSCDTDIATQVSPINDIEQISNS</sequence>
<dbReference type="Pfam" id="PF00017">
    <property type="entry name" value="SH2"/>
    <property type="match status" value="1"/>
</dbReference>
<comment type="caution">
    <text evidence="15">The sequence shown here is derived from an EMBL/GenBank/DDBJ whole genome shotgun (WGS) entry which is preliminary data.</text>
</comment>
<keyword evidence="6 12" id="KW-0727">SH2 domain</keyword>
<evidence type="ECO:0000256" key="4">
    <source>
        <dbReference type="ARBA" id="ARBA00022490"/>
    </source>
</evidence>
<evidence type="ECO:0000256" key="11">
    <source>
        <dbReference type="ARBA" id="ARBA00023242"/>
    </source>
</evidence>
<keyword evidence="7" id="KW-0805">Transcription regulation</keyword>
<proteinExistence type="inferred from homology"/>
<evidence type="ECO:0000256" key="9">
    <source>
        <dbReference type="ARBA" id="ARBA00023159"/>
    </source>
</evidence>
<evidence type="ECO:0000256" key="7">
    <source>
        <dbReference type="ARBA" id="ARBA00023015"/>
    </source>
</evidence>
<dbReference type="AlphaFoldDB" id="A0A922ICU9"/>
<dbReference type="InterPro" id="IPR000980">
    <property type="entry name" value="SH2"/>
</dbReference>